<protein>
    <submittedName>
        <fullName evidence="4">Dihydroxyacetone kinase subunit L</fullName>
    </submittedName>
</protein>
<dbReference type="FunFam" id="1.25.40.340:FF:000002">
    <property type="entry name" value="Dihydroxyacetone kinase, L subunit"/>
    <property type="match status" value="1"/>
</dbReference>
<dbReference type="PROSITE" id="PS51480">
    <property type="entry name" value="DHAL"/>
    <property type="match status" value="1"/>
</dbReference>
<dbReference type="PANTHER" id="PTHR28629:SF4">
    <property type="entry name" value="TRIOKINASE_FMN CYCLASE"/>
    <property type="match status" value="1"/>
</dbReference>
<proteinExistence type="predicted"/>
<dbReference type="InterPro" id="IPR036117">
    <property type="entry name" value="DhaL_dom_sf"/>
</dbReference>
<dbReference type="InterPro" id="IPR004007">
    <property type="entry name" value="DhaL_dom"/>
</dbReference>
<evidence type="ECO:0000259" key="3">
    <source>
        <dbReference type="PROSITE" id="PS51480"/>
    </source>
</evidence>
<dbReference type="InterPro" id="IPR012737">
    <property type="entry name" value="DhaK_L_YcgS"/>
</dbReference>
<dbReference type="NCBIfam" id="TIGR02365">
    <property type="entry name" value="dha_L_ycgS"/>
    <property type="match status" value="1"/>
</dbReference>
<keyword evidence="2 4" id="KW-0418">Kinase</keyword>
<sequence length="212" mass="22577">MKTLNAKDMKAIITAMSATMTENKDWLTELDAAVGDGDLGLTMPRGFRKASDVVQELEETDIGKILAKAGMTIAQTAPSTMGTLVGSGLMKSGKALKDKHEVGLADLAEGMTQFVEGIMARGKAQPGEKTIIDALQPAVQALQHAVEEQQTLQAGLQAAYEAACQGVEATKEMVAQHGRPAYYQEKSRGKQDPGATVGMLMLKTFVEYVSSQ</sequence>
<evidence type="ECO:0000313" key="4">
    <source>
        <dbReference type="EMBL" id="MBD3325733.1"/>
    </source>
</evidence>
<accession>A0A9D5JWW6</accession>
<dbReference type="InterPro" id="IPR050861">
    <property type="entry name" value="Dihydroxyacetone_Kinase"/>
</dbReference>
<dbReference type="AlphaFoldDB" id="A0A9D5JWW6"/>
<dbReference type="Gene3D" id="1.25.40.340">
    <property type="match status" value="1"/>
</dbReference>
<evidence type="ECO:0000313" key="5">
    <source>
        <dbReference type="Proteomes" id="UP000649604"/>
    </source>
</evidence>
<dbReference type="PANTHER" id="PTHR28629">
    <property type="entry name" value="TRIOKINASE/FMN CYCLASE"/>
    <property type="match status" value="1"/>
</dbReference>
<dbReference type="GO" id="GO:0005829">
    <property type="term" value="C:cytosol"/>
    <property type="evidence" value="ECO:0007669"/>
    <property type="project" value="TreeGrafter"/>
</dbReference>
<dbReference type="SMART" id="SM01120">
    <property type="entry name" value="Dak2"/>
    <property type="match status" value="1"/>
</dbReference>
<reference evidence="4" key="1">
    <citation type="submission" date="2019-11" db="EMBL/GenBank/DDBJ databases">
        <title>Microbial mats filling the niche in hypersaline microbial mats.</title>
        <authorList>
            <person name="Wong H.L."/>
            <person name="Macleod F.I."/>
            <person name="White R.A. III"/>
            <person name="Burns B.P."/>
        </authorList>
    </citation>
    <scope>NUCLEOTIDE SEQUENCE</scope>
    <source>
        <strain evidence="4">Rbin_158</strain>
    </source>
</reference>
<dbReference type="SUPFAM" id="SSF101473">
    <property type="entry name" value="DhaL-like"/>
    <property type="match status" value="1"/>
</dbReference>
<dbReference type="Proteomes" id="UP000649604">
    <property type="component" value="Unassembled WGS sequence"/>
</dbReference>
<dbReference type="GO" id="GO:0019563">
    <property type="term" value="P:glycerol catabolic process"/>
    <property type="evidence" value="ECO:0007669"/>
    <property type="project" value="TreeGrafter"/>
</dbReference>
<dbReference type="GO" id="GO:0004371">
    <property type="term" value="F:glycerone kinase activity"/>
    <property type="evidence" value="ECO:0007669"/>
    <property type="project" value="InterPro"/>
</dbReference>
<keyword evidence="1" id="KW-0808">Transferase</keyword>
<name>A0A9D5JWW6_9BACT</name>
<evidence type="ECO:0000256" key="2">
    <source>
        <dbReference type="ARBA" id="ARBA00022777"/>
    </source>
</evidence>
<organism evidence="4 5">
    <name type="scientific">candidate division KSB3 bacterium</name>
    <dbReference type="NCBI Taxonomy" id="2044937"/>
    <lineage>
        <taxon>Bacteria</taxon>
        <taxon>candidate division KSB3</taxon>
    </lineage>
</organism>
<feature type="domain" description="DhaL" evidence="3">
    <location>
        <begin position="7"/>
        <end position="207"/>
    </location>
</feature>
<comment type="caution">
    <text evidence="4">The sequence shown here is derived from an EMBL/GenBank/DDBJ whole genome shotgun (WGS) entry which is preliminary data.</text>
</comment>
<dbReference type="EMBL" id="WJJP01000459">
    <property type="protein sequence ID" value="MBD3325733.1"/>
    <property type="molecule type" value="Genomic_DNA"/>
</dbReference>
<dbReference type="Pfam" id="PF02734">
    <property type="entry name" value="Dak2"/>
    <property type="match status" value="1"/>
</dbReference>
<gene>
    <name evidence="4" type="primary">dhaL</name>
    <name evidence="4" type="ORF">GF339_14195</name>
</gene>
<evidence type="ECO:0000256" key="1">
    <source>
        <dbReference type="ARBA" id="ARBA00022679"/>
    </source>
</evidence>